<dbReference type="Pfam" id="PF00002">
    <property type="entry name" value="7tm_2"/>
    <property type="match status" value="1"/>
</dbReference>
<gene>
    <name evidence="12" type="ORF">PSYICH_LOCUS5947</name>
</gene>
<evidence type="ECO:0000259" key="11">
    <source>
        <dbReference type="PROSITE" id="PS50261"/>
    </source>
</evidence>
<dbReference type="GO" id="GO:0005886">
    <property type="term" value="C:plasma membrane"/>
    <property type="evidence" value="ECO:0007669"/>
    <property type="project" value="TreeGrafter"/>
</dbReference>
<feature type="transmembrane region" description="Helical" evidence="9">
    <location>
        <begin position="480"/>
        <end position="498"/>
    </location>
</feature>
<feature type="transmembrane region" description="Helical" evidence="9">
    <location>
        <begin position="344"/>
        <end position="363"/>
    </location>
</feature>
<feature type="chain" id="PRO_5040165528" description="G-protein coupled receptors family 2 profile 2 domain-containing protein" evidence="10">
    <location>
        <begin position="22"/>
        <end position="626"/>
    </location>
</feature>
<evidence type="ECO:0000256" key="9">
    <source>
        <dbReference type="SAM" id="Phobius"/>
    </source>
</evidence>
<evidence type="ECO:0000256" key="10">
    <source>
        <dbReference type="SAM" id="SignalP"/>
    </source>
</evidence>
<dbReference type="CDD" id="cd15039">
    <property type="entry name" value="7tmB3_Methuselah-like"/>
    <property type="match status" value="1"/>
</dbReference>
<evidence type="ECO:0000256" key="6">
    <source>
        <dbReference type="ARBA" id="ARBA00023136"/>
    </source>
</evidence>
<sequence>MRRYYSTILPFILVSVINSQAAPDGLGKCCDFGQILYEYKNATFACIDDSTKRKSVFVPVINFIKNNPTGSCLDYSTDFYEFQFSDQKIIGKTQLIEDFYPKCCPIGYMYNPIKHSCDPKNNFEHGFINRKLIKVGLPQCHIVADNLLTTLDNQVIPEDGYCFDETSSGFVRRQCTEDGDICDNMRCVKKCCPDGKSFVNGAHCVDNYEIGMDLDFSTKIENPTDPFAIVYNNSRCPTTFYILSERRYQFNLLKNGEFQYWYNATQSFIKESATKEGGGYCIEHSNRKTAKGFFFFHCLVIPTKLPLKFEVTKYPKILSCIFLALTIFIYLILAQTKKLFGKILINYCTATFLMFAILIYAQFSVKAGDVQCKLVGFGIIFITTVSFAWLNVMCCDIWLTFGSTTGSLGVYQRKKDLKKLLGYMAYGWGMPLILSLLIYGLSITESLSDTIRPYIGTKSCFLERRPGNHAQLVFLRMPHLLIQIINAFLFMKTILYCIRIKNEIQRINDNKDEKKLKFNRDKEKLFLILKLAVIMGVTFIFDTVTSFVDFHSLGTFWSNFEIVVDCINCLQGVYIFIIFICKKSIYNDFLKKLHIRRRDAYMNNTVDSFTSSTRISLKNGRNDCRN</sequence>
<evidence type="ECO:0000256" key="5">
    <source>
        <dbReference type="ARBA" id="ARBA00023040"/>
    </source>
</evidence>
<evidence type="ECO:0000256" key="8">
    <source>
        <dbReference type="ARBA" id="ARBA00023224"/>
    </source>
</evidence>
<keyword evidence="4 9" id="KW-1133">Transmembrane helix</keyword>
<dbReference type="PANTHER" id="PTHR47154">
    <property type="entry name" value="G-PROTEIN COUPLED RECEPTOR MTH-RELATED"/>
    <property type="match status" value="1"/>
</dbReference>
<dbReference type="InterPro" id="IPR036272">
    <property type="entry name" value="Methuselah_N_sf"/>
</dbReference>
<evidence type="ECO:0000313" key="13">
    <source>
        <dbReference type="Proteomes" id="UP001153636"/>
    </source>
</evidence>
<evidence type="ECO:0000256" key="3">
    <source>
        <dbReference type="ARBA" id="ARBA00022692"/>
    </source>
</evidence>
<feature type="transmembrane region" description="Helical" evidence="9">
    <location>
        <begin position="420"/>
        <end position="441"/>
    </location>
</feature>
<dbReference type="Proteomes" id="UP001153636">
    <property type="component" value="Chromosome 18"/>
</dbReference>
<dbReference type="SUPFAM" id="SSF63877">
    <property type="entry name" value="Methuselah ectodomain"/>
    <property type="match status" value="1"/>
</dbReference>
<keyword evidence="7" id="KW-0675">Receptor</keyword>
<dbReference type="GO" id="GO:0012505">
    <property type="term" value="C:endomembrane system"/>
    <property type="evidence" value="ECO:0007669"/>
    <property type="project" value="UniProtKB-SubCell"/>
</dbReference>
<dbReference type="PANTHER" id="PTHR47154:SF2">
    <property type="entry name" value="G-PROTEIN COUPLED RECEPTOR MTH-RELATED"/>
    <property type="match status" value="1"/>
</dbReference>
<accession>A0A9P0CKN1</accession>
<evidence type="ECO:0000256" key="2">
    <source>
        <dbReference type="ARBA" id="ARBA00008979"/>
    </source>
</evidence>
<organism evidence="12 13">
    <name type="scientific">Psylliodes chrysocephalus</name>
    <dbReference type="NCBI Taxonomy" id="3402493"/>
    <lineage>
        <taxon>Eukaryota</taxon>
        <taxon>Metazoa</taxon>
        <taxon>Ecdysozoa</taxon>
        <taxon>Arthropoda</taxon>
        <taxon>Hexapoda</taxon>
        <taxon>Insecta</taxon>
        <taxon>Pterygota</taxon>
        <taxon>Neoptera</taxon>
        <taxon>Endopterygota</taxon>
        <taxon>Coleoptera</taxon>
        <taxon>Polyphaga</taxon>
        <taxon>Cucujiformia</taxon>
        <taxon>Chrysomeloidea</taxon>
        <taxon>Chrysomelidae</taxon>
        <taxon>Galerucinae</taxon>
        <taxon>Alticini</taxon>
        <taxon>Psylliodes</taxon>
    </lineage>
</organism>
<comment type="similarity">
    <text evidence="2">Belongs to the G-protein coupled receptor 2 family. Mth subfamily.</text>
</comment>
<dbReference type="OrthoDB" id="6134459at2759"/>
<dbReference type="PROSITE" id="PS50261">
    <property type="entry name" value="G_PROTEIN_RECEP_F2_4"/>
    <property type="match status" value="1"/>
</dbReference>
<evidence type="ECO:0000256" key="7">
    <source>
        <dbReference type="ARBA" id="ARBA00023170"/>
    </source>
</evidence>
<feature type="signal peptide" evidence="10">
    <location>
        <begin position="1"/>
        <end position="21"/>
    </location>
</feature>
<dbReference type="InterPro" id="IPR000832">
    <property type="entry name" value="GPCR_2_secretin-like"/>
</dbReference>
<protein>
    <recommendedName>
        <fullName evidence="11">G-protein coupled receptors family 2 profile 2 domain-containing protein</fullName>
    </recommendedName>
</protein>
<keyword evidence="13" id="KW-1185">Reference proteome</keyword>
<dbReference type="InterPro" id="IPR017981">
    <property type="entry name" value="GPCR_2-like_7TM"/>
</dbReference>
<evidence type="ECO:0000256" key="4">
    <source>
        <dbReference type="ARBA" id="ARBA00022989"/>
    </source>
</evidence>
<keyword evidence="5" id="KW-0297">G-protein coupled receptor</keyword>
<feature type="transmembrane region" description="Helical" evidence="9">
    <location>
        <begin position="375"/>
        <end position="399"/>
    </location>
</feature>
<evidence type="ECO:0000313" key="12">
    <source>
        <dbReference type="EMBL" id="CAH1105132.1"/>
    </source>
</evidence>
<comment type="subcellular location">
    <subcellularLocation>
        <location evidence="1">Endomembrane system</location>
        <topology evidence="1">Multi-pass membrane protein</topology>
    </subcellularLocation>
</comment>
<feature type="domain" description="G-protein coupled receptors family 2 profile 2" evidence="11">
    <location>
        <begin position="308"/>
        <end position="583"/>
    </location>
</feature>
<dbReference type="GO" id="GO:0007166">
    <property type="term" value="P:cell surface receptor signaling pathway"/>
    <property type="evidence" value="ECO:0007669"/>
    <property type="project" value="InterPro"/>
</dbReference>
<keyword evidence="3 9" id="KW-0812">Transmembrane</keyword>
<feature type="transmembrane region" description="Helical" evidence="9">
    <location>
        <begin position="314"/>
        <end position="332"/>
    </location>
</feature>
<feature type="transmembrane region" description="Helical" evidence="9">
    <location>
        <begin position="525"/>
        <end position="548"/>
    </location>
</feature>
<keyword evidence="6 9" id="KW-0472">Membrane</keyword>
<dbReference type="AlphaFoldDB" id="A0A9P0CKN1"/>
<dbReference type="Gene3D" id="1.20.1070.10">
    <property type="entry name" value="Rhodopsin 7-helix transmembrane proteins"/>
    <property type="match status" value="1"/>
</dbReference>
<keyword evidence="10" id="KW-0732">Signal</keyword>
<dbReference type="InterPro" id="IPR051384">
    <property type="entry name" value="Mth_GPCR"/>
</dbReference>
<reference evidence="12" key="1">
    <citation type="submission" date="2022-01" db="EMBL/GenBank/DDBJ databases">
        <authorList>
            <person name="King R."/>
        </authorList>
    </citation>
    <scope>NUCLEOTIDE SEQUENCE</scope>
</reference>
<keyword evidence="8" id="KW-0807">Transducer</keyword>
<evidence type="ECO:0000256" key="1">
    <source>
        <dbReference type="ARBA" id="ARBA00004127"/>
    </source>
</evidence>
<dbReference type="GO" id="GO:0008528">
    <property type="term" value="F:G protein-coupled peptide receptor activity"/>
    <property type="evidence" value="ECO:0007669"/>
    <property type="project" value="TreeGrafter"/>
</dbReference>
<feature type="transmembrane region" description="Helical" evidence="9">
    <location>
        <begin position="560"/>
        <end position="581"/>
    </location>
</feature>
<name>A0A9P0CKN1_9CUCU</name>
<dbReference type="EMBL" id="OV651830">
    <property type="protein sequence ID" value="CAH1105132.1"/>
    <property type="molecule type" value="Genomic_DNA"/>
</dbReference>
<proteinExistence type="inferred from homology"/>